<evidence type="ECO:0000313" key="1">
    <source>
        <dbReference type="EMBL" id="PZP27552.1"/>
    </source>
</evidence>
<reference evidence="1 2" key="1">
    <citation type="submission" date="2017-08" db="EMBL/GenBank/DDBJ databases">
        <title>Infants hospitalized years apart are colonized by the same room-sourced microbial strains.</title>
        <authorList>
            <person name="Brooks B."/>
            <person name="Olm M.R."/>
            <person name="Firek B.A."/>
            <person name="Baker R."/>
            <person name="Thomas B.C."/>
            <person name="Morowitz M.J."/>
            <person name="Banfield J.F."/>
        </authorList>
    </citation>
    <scope>NUCLEOTIDE SEQUENCE [LARGE SCALE GENOMIC DNA]</scope>
    <source>
        <strain evidence="1">S2_012_000_R2_81</strain>
    </source>
</reference>
<dbReference type="EMBL" id="QFOD01000029">
    <property type="protein sequence ID" value="PZP27552.1"/>
    <property type="molecule type" value="Genomic_DNA"/>
</dbReference>
<name>A0A2W5F965_9BURK</name>
<sequence>MDTSSHDFVTVHMRGLKAALVACAAQRRASVSAVVRVAVGRELGLEGAGGGELSNDAIGATDDGAWTKLSIRMRRSEAERLDTGARAAGLSRGAYLAGLVDHVPVLLAGGRLEHIAALTASCAELSTLSRNVHQLTALLSAGDVQRALAYRDLLDKVADDVRKHLRLAAQTLANLQPGRRATSSGRAAQPQRSR</sequence>
<evidence type="ECO:0000313" key="2">
    <source>
        <dbReference type="Proteomes" id="UP000249633"/>
    </source>
</evidence>
<dbReference type="Proteomes" id="UP000249633">
    <property type="component" value="Unassembled WGS sequence"/>
</dbReference>
<dbReference type="AlphaFoldDB" id="A0A2W5F965"/>
<proteinExistence type="predicted"/>
<accession>A0A2W5F965</accession>
<organism evidence="1 2">
    <name type="scientific">Roseateles depolymerans</name>
    <dbReference type="NCBI Taxonomy" id="76731"/>
    <lineage>
        <taxon>Bacteria</taxon>
        <taxon>Pseudomonadati</taxon>
        <taxon>Pseudomonadota</taxon>
        <taxon>Betaproteobacteria</taxon>
        <taxon>Burkholderiales</taxon>
        <taxon>Sphaerotilaceae</taxon>
        <taxon>Roseateles</taxon>
    </lineage>
</organism>
<comment type="caution">
    <text evidence="1">The sequence shown here is derived from an EMBL/GenBank/DDBJ whole genome shotgun (WGS) entry which is preliminary data.</text>
</comment>
<gene>
    <name evidence="1" type="ORF">DI603_21655</name>
</gene>
<protein>
    <submittedName>
        <fullName evidence="1">Uncharacterized protein</fullName>
    </submittedName>
</protein>